<protein>
    <submittedName>
        <fullName evidence="1">Putative UDP-rhamnose:rhamnosyltransferase 1</fullName>
    </submittedName>
</protein>
<evidence type="ECO:0000313" key="2">
    <source>
        <dbReference type="Proteomes" id="UP000289340"/>
    </source>
</evidence>
<gene>
    <name evidence="1" type="ORF">D0Y65_048514</name>
</gene>
<dbReference type="PANTHER" id="PTHR48049">
    <property type="entry name" value="GLYCOSYLTRANSFERASE"/>
    <property type="match status" value="1"/>
</dbReference>
<dbReference type="Proteomes" id="UP000289340">
    <property type="component" value="Chromosome 18"/>
</dbReference>
<accession>A0A445FTE5</accession>
<reference evidence="1 2" key="1">
    <citation type="submission" date="2018-09" db="EMBL/GenBank/DDBJ databases">
        <title>A high-quality reference genome of wild soybean provides a powerful tool to mine soybean genomes.</title>
        <authorList>
            <person name="Xie M."/>
            <person name="Chung C.Y.L."/>
            <person name="Li M.-W."/>
            <person name="Wong F.-L."/>
            <person name="Chan T.-F."/>
            <person name="Lam H.-M."/>
        </authorList>
    </citation>
    <scope>NUCLEOTIDE SEQUENCE [LARGE SCALE GENOMIC DNA]</scope>
    <source>
        <strain evidence="2">cv. W05</strain>
        <tissue evidence="1">Hypocotyl of etiolated seedlings</tissue>
    </source>
</reference>
<evidence type="ECO:0000313" key="1">
    <source>
        <dbReference type="EMBL" id="RZB52114.1"/>
    </source>
</evidence>
<keyword evidence="2" id="KW-1185">Reference proteome</keyword>
<proteinExistence type="predicted"/>
<comment type="caution">
    <text evidence="1">The sequence shown here is derived from an EMBL/GenBank/DDBJ whole genome shotgun (WGS) entry which is preliminary data.</text>
</comment>
<keyword evidence="1" id="KW-0808">Transferase</keyword>
<sequence>MSKNQEKNPLHIVMFPWLAFGHMIPNLERAKLLKRGSPREFRIHPKKYTTSPQTTLIKFVQLPLPKVDNLTEHAEATSEVPYDVVPFLKTAYDALEEPLTHFLESSKPDWVFYDFVPFWTGSAASKLGMESVFFSILYGQNLKATLSLHCGCVSRPASHFEVSRSRESQTTVWAIANPGSRTLVGWVLLSRTTILSPLEAVPNLNLSGFKDVSKF</sequence>
<dbReference type="GO" id="GO:0035251">
    <property type="term" value="F:UDP-glucosyltransferase activity"/>
    <property type="evidence" value="ECO:0007669"/>
    <property type="project" value="InterPro"/>
</dbReference>
<dbReference type="SUPFAM" id="SSF53756">
    <property type="entry name" value="UDP-Glycosyltransferase/glycogen phosphorylase"/>
    <property type="match status" value="1"/>
</dbReference>
<dbReference type="PANTHER" id="PTHR48049:SF160">
    <property type="entry name" value="UDP-GLYCOSYLTRANSFERASE 91A1"/>
    <property type="match status" value="1"/>
</dbReference>
<organism evidence="1 2">
    <name type="scientific">Glycine soja</name>
    <name type="common">Wild soybean</name>
    <dbReference type="NCBI Taxonomy" id="3848"/>
    <lineage>
        <taxon>Eukaryota</taxon>
        <taxon>Viridiplantae</taxon>
        <taxon>Streptophyta</taxon>
        <taxon>Embryophyta</taxon>
        <taxon>Tracheophyta</taxon>
        <taxon>Spermatophyta</taxon>
        <taxon>Magnoliopsida</taxon>
        <taxon>eudicotyledons</taxon>
        <taxon>Gunneridae</taxon>
        <taxon>Pentapetalae</taxon>
        <taxon>rosids</taxon>
        <taxon>fabids</taxon>
        <taxon>Fabales</taxon>
        <taxon>Fabaceae</taxon>
        <taxon>Papilionoideae</taxon>
        <taxon>50 kb inversion clade</taxon>
        <taxon>NPAAA clade</taxon>
        <taxon>indigoferoid/millettioid clade</taxon>
        <taxon>Phaseoleae</taxon>
        <taxon>Glycine</taxon>
        <taxon>Glycine subgen. Soja</taxon>
    </lineage>
</organism>
<dbReference type="Gene3D" id="3.40.50.2000">
    <property type="entry name" value="Glycogen Phosphorylase B"/>
    <property type="match status" value="1"/>
</dbReference>
<dbReference type="InterPro" id="IPR050481">
    <property type="entry name" value="UDP-glycosyltransf_plant"/>
</dbReference>
<dbReference type="EMBL" id="QZWG01000018">
    <property type="protein sequence ID" value="RZB52114.1"/>
    <property type="molecule type" value="Genomic_DNA"/>
</dbReference>
<name>A0A445FTE5_GLYSO</name>
<dbReference type="AlphaFoldDB" id="A0A445FTE5"/>